<sequence length="293" mass="32538">MTDKRNIQDLLNATAFDAKGEKLGKINNLFVDDKTGQPTFIEVNHGLFGMGSSLVPLRGHRLNGDELKLAFDKDLIKDAPEIDFENQLTAADQDKIYEHYRLADVQDVESYVTDRPAAEEHVTEDTNRHAAAGAGFAGAAGAKDETEAKDVIDTDKREVREPVAGRTDDIILEKEHLNVGTERVATGEARLRKYQVEETETVEVPVTREEVRIERTPISPEEAKNFVGSDATEATVTLHEDKINVTKESVPVERVSLGTEQVQETRTVSETVKHDEIDTKGIDGYVDPEADRK</sequence>
<proteinExistence type="predicted"/>
<dbReference type="Pfam" id="PF09557">
    <property type="entry name" value="DUF2382"/>
    <property type="match status" value="1"/>
</dbReference>
<reference evidence="3 5" key="1">
    <citation type="submission" date="2020-12" db="EMBL/GenBank/DDBJ databases">
        <title>FDA dAtabase for Regulatory Grade micrObial Sequences (FDA-ARGOS): Supporting development and validation of Infectious Disease Dx tests.</title>
        <authorList>
            <person name="Sproer C."/>
            <person name="Gronow S."/>
            <person name="Severitt S."/>
            <person name="Schroder I."/>
            <person name="Tallon L."/>
            <person name="Sadzewicz L."/>
            <person name="Zhao X."/>
            <person name="Boylan J."/>
            <person name="Ott S."/>
            <person name="Bowen H."/>
            <person name="Vavikolanu K."/>
            <person name="Mehta A."/>
            <person name="Aluvathingal J."/>
            <person name="Nadendla S."/>
            <person name="Lowell S."/>
            <person name="Myers T."/>
            <person name="Yan Y."/>
            <person name="Sichtig H."/>
        </authorList>
    </citation>
    <scope>NUCLEOTIDE SEQUENCE [LARGE SCALE GENOMIC DNA]</scope>
    <source>
        <strain evidence="3 5">FDAARGOS_1053</strain>
        <strain evidence="4">FDAARGOS_1191</strain>
    </source>
</reference>
<dbReference type="OrthoDB" id="3712018at2"/>
<evidence type="ECO:0000313" key="4">
    <source>
        <dbReference type="EMBL" id="QRP69881.1"/>
    </source>
</evidence>
<dbReference type="GO" id="GO:0019684">
    <property type="term" value="P:photosynthesis, light reaction"/>
    <property type="evidence" value="ECO:0007669"/>
    <property type="project" value="InterPro"/>
</dbReference>
<feature type="domain" description="DUF2382" evidence="2">
    <location>
        <begin position="172"/>
        <end position="278"/>
    </location>
</feature>
<evidence type="ECO:0000313" key="3">
    <source>
        <dbReference type="EMBL" id="QQB47566.1"/>
    </source>
</evidence>
<dbReference type="Proteomes" id="UP000596145">
    <property type="component" value="Chromosome"/>
</dbReference>
<evidence type="ECO:0000313" key="5">
    <source>
        <dbReference type="Proteomes" id="UP000596145"/>
    </source>
</evidence>
<dbReference type="GeneID" id="92760559"/>
<dbReference type="PANTHER" id="PTHR38463">
    <property type="entry name" value="STRESS RESPONSE PROTEIN YSNF"/>
    <property type="match status" value="1"/>
</dbReference>
<dbReference type="InterPro" id="IPR052967">
    <property type="entry name" value="Stress_Response_Assoc"/>
</dbReference>
<dbReference type="Gene3D" id="3.90.50.10">
    <property type="entry name" value="Photosynthetic Reaction Center, subunit H, domain 2"/>
    <property type="match status" value="1"/>
</dbReference>
<dbReference type="PANTHER" id="PTHR38463:SF1">
    <property type="entry name" value="STRESS RESPONSE PROTEIN YSNF"/>
    <property type="match status" value="1"/>
</dbReference>
<dbReference type="NCBIfam" id="TIGR02271">
    <property type="entry name" value="YsnF/AvaK domain"/>
    <property type="match status" value="1"/>
</dbReference>
<dbReference type="AlphaFoldDB" id="A0A7T4JW53"/>
<organism evidence="3 5">
    <name type="scientific">Corynebacterium glucuronolyticum</name>
    <dbReference type="NCBI Taxonomy" id="39791"/>
    <lineage>
        <taxon>Bacteria</taxon>
        <taxon>Bacillati</taxon>
        <taxon>Actinomycetota</taxon>
        <taxon>Actinomycetes</taxon>
        <taxon>Mycobacteriales</taxon>
        <taxon>Corynebacteriaceae</taxon>
        <taxon>Corynebacterium</taxon>
    </lineage>
</organism>
<dbReference type="InterPro" id="IPR027275">
    <property type="entry name" value="PRC-brl_dom"/>
</dbReference>
<dbReference type="InterPro" id="IPR019060">
    <property type="entry name" value="DUF2382"/>
</dbReference>
<accession>A0A7T4JW53</accession>
<name>A0A7T4JW53_9CORY</name>
<feature type="domain" description="PRC-barrel" evidence="1">
    <location>
        <begin position="6"/>
        <end position="75"/>
    </location>
</feature>
<dbReference type="GO" id="GO:0030077">
    <property type="term" value="C:plasma membrane light-harvesting complex"/>
    <property type="evidence" value="ECO:0007669"/>
    <property type="project" value="InterPro"/>
</dbReference>
<dbReference type="SUPFAM" id="SSF50346">
    <property type="entry name" value="PRC-barrel domain"/>
    <property type="match status" value="1"/>
</dbReference>
<dbReference type="Pfam" id="PF05239">
    <property type="entry name" value="PRC"/>
    <property type="match status" value="1"/>
</dbReference>
<dbReference type="EMBL" id="CP066007">
    <property type="protein sequence ID" value="QQB47566.1"/>
    <property type="molecule type" value="Genomic_DNA"/>
</dbReference>
<protein>
    <submittedName>
        <fullName evidence="3">PRC and DUF2382 domain-containing protein</fullName>
    </submittedName>
</protein>
<dbReference type="InterPro" id="IPR011033">
    <property type="entry name" value="PRC_barrel-like_sf"/>
</dbReference>
<evidence type="ECO:0000259" key="1">
    <source>
        <dbReference type="Pfam" id="PF05239"/>
    </source>
</evidence>
<evidence type="ECO:0000259" key="2">
    <source>
        <dbReference type="Pfam" id="PF09557"/>
    </source>
</evidence>
<gene>
    <name evidence="3" type="ORF">I6I10_06760</name>
    <name evidence="4" type="ORF">I6J21_08715</name>
</gene>
<dbReference type="EMBL" id="CP069534">
    <property type="protein sequence ID" value="QRP69881.1"/>
    <property type="molecule type" value="Genomic_DNA"/>
</dbReference>
<dbReference type="RefSeq" id="WP_005389372.1">
    <property type="nucleotide sequence ID" value="NZ_CP066007.1"/>
</dbReference>
<dbReference type="InterPro" id="IPR014747">
    <property type="entry name" value="Bac_photo_RC_H_C"/>
</dbReference>
<dbReference type="Proteomes" id="UP000617681">
    <property type="component" value="Chromosome"/>
</dbReference>